<sequence length="132" mass="13672">MSKPSGGTGGKPGGRMVVDEDDPFGIGAGGASQAVAASLKPEKGRLQKVVCPMCEQVGFIPKAALGKSVKCANPKCMVPVFTAEDPAEQKSERRPTRLADEAEAIRRAAEASAPRKRNPLLIYGVAGVVLLG</sequence>
<protein>
    <submittedName>
        <fullName evidence="2">Uncharacterized protein</fullName>
    </submittedName>
</protein>
<proteinExistence type="predicted"/>
<comment type="caution">
    <text evidence="2">The sequence shown here is derived from an EMBL/GenBank/DDBJ whole genome shotgun (WGS) entry which is preliminary data.</text>
</comment>
<organism evidence="2 3">
    <name type="scientific">Planctomyces bekefii</name>
    <dbReference type="NCBI Taxonomy" id="1653850"/>
    <lineage>
        <taxon>Bacteria</taxon>
        <taxon>Pseudomonadati</taxon>
        <taxon>Planctomycetota</taxon>
        <taxon>Planctomycetia</taxon>
        <taxon>Planctomycetales</taxon>
        <taxon>Planctomycetaceae</taxon>
        <taxon>Planctomyces</taxon>
    </lineage>
</organism>
<feature type="non-terminal residue" evidence="2">
    <location>
        <position position="132"/>
    </location>
</feature>
<evidence type="ECO:0000313" key="3">
    <source>
        <dbReference type="Proteomes" id="UP000321083"/>
    </source>
</evidence>
<keyword evidence="3" id="KW-1185">Reference proteome</keyword>
<dbReference type="EMBL" id="SRHE01000753">
    <property type="protein sequence ID" value="TWW08268.1"/>
    <property type="molecule type" value="Genomic_DNA"/>
</dbReference>
<feature type="compositionally biased region" description="Gly residues" evidence="1">
    <location>
        <begin position="1"/>
        <end position="13"/>
    </location>
</feature>
<accession>A0A5C6M0Z9</accession>
<evidence type="ECO:0000256" key="1">
    <source>
        <dbReference type="SAM" id="MobiDB-lite"/>
    </source>
</evidence>
<gene>
    <name evidence="2" type="ORF">E3A20_26020</name>
</gene>
<feature type="region of interest" description="Disordered" evidence="1">
    <location>
        <begin position="1"/>
        <end position="24"/>
    </location>
</feature>
<name>A0A5C6M0Z9_9PLAN</name>
<dbReference type="AlphaFoldDB" id="A0A5C6M0Z9"/>
<evidence type="ECO:0000313" key="2">
    <source>
        <dbReference type="EMBL" id="TWW08268.1"/>
    </source>
</evidence>
<reference evidence="2 3" key="1">
    <citation type="submission" date="2019-08" db="EMBL/GenBank/DDBJ databases">
        <title>100 year-old enigma solved: identification of Planctomyces bekefii, the type genus and species of the phylum Planctomycetes.</title>
        <authorList>
            <person name="Svetlana D.N."/>
            <person name="Overmann J."/>
        </authorList>
    </citation>
    <scope>NUCLEOTIDE SEQUENCE [LARGE SCALE GENOMIC DNA]</scope>
    <source>
        <strain evidence="2">Phe10_nw2017</strain>
    </source>
</reference>
<dbReference type="Proteomes" id="UP000321083">
    <property type="component" value="Unassembled WGS sequence"/>
</dbReference>
<reference evidence="2 3" key="2">
    <citation type="submission" date="2019-08" db="EMBL/GenBank/DDBJ databases">
        <authorList>
            <person name="Henke P."/>
        </authorList>
    </citation>
    <scope>NUCLEOTIDE SEQUENCE [LARGE SCALE GENOMIC DNA]</scope>
    <source>
        <strain evidence="2">Phe10_nw2017</strain>
    </source>
</reference>